<evidence type="ECO:0000313" key="2">
    <source>
        <dbReference type="EMBL" id="KAJ1133760.1"/>
    </source>
</evidence>
<sequence length="72" mass="8429">MRAVSGREPRQLLRGCTRAPKRATDRNKVPPGVHGSLQPMERGAREHLERGAREHLERWARERLERRAREPL</sequence>
<feature type="compositionally biased region" description="Basic and acidic residues" evidence="1">
    <location>
        <begin position="1"/>
        <end position="11"/>
    </location>
</feature>
<protein>
    <submittedName>
        <fullName evidence="2">Uncharacterized protein</fullName>
    </submittedName>
</protein>
<keyword evidence="3" id="KW-1185">Reference proteome</keyword>
<gene>
    <name evidence="2" type="ORF">NDU88_000236</name>
</gene>
<dbReference type="AlphaFoldDB" id="A0AAV7Q6T6"/>
<proteinExistence type="predicted"/>
<feature type="compositionally biased region" description="Basic and acidic residues" evidence="1">
    <location>
        <begin position="42"/>
        <end position="72"/>
    </location>
</feature>
<organism evidence="2 3">
    <name type="scientific">Pleurodeles waltl</name>
    <name type="common">Iberian ribbed newt</name>
    <dbReference type="NCBI Taxonomy" id="8319"/>
    <lineage>
        <taxon>Eukaryota</taxon>
        <taxon>Metazoa</taxon>
        <taxon>Chordata</taxon>
        <taxon>Craniata</taxon>
        <taxon>Vertebrata</taxon>
        <taxon>Euteleostomi</taxon>
        <taxon>Amphibia</taxon>
        <taxon>Batrachia</taxon>
        <taxon>Caudata</taxon>
        <taxon>Salamandroidea</taxon>
        <taxon>Salamandridae</taxon>
        <taxon>Pleurodelinae</taxon>
        <taxon>Pleurodeles</taxon>
    </lineage>
</organism>
<feature type="region of interest" description="Disordered" evidence="1">
    <location>
        <begin position="1"/>
        <end position="72"/>
    </location>
</feature>
<dbReference type="EMBL" id="JANPWB010000010">
    <property type="protein sequence ID" value="KAJ1133760.1"/>
    <property type="molecule type" value="Genomic_DNA"/>
</dbReference>
<accession>A0AAV7Q6T6</accession>
<evidence type="ECO:0000313" key="3">
    <source>
        <dbReference type="Proteomes" id="UP001066276"/>
    </source>
</evidence>
<comment type="caution">
    <text evidence="2">The sequence shown here is derived from an EMBL/GenBank/DDBJ whole genome shotgun (WGS) entry which is preliminary data.</text>
</comment>
<evidence type="ECO:0000256" key="1">
    <source>
        <dbReference type="SAM" id="MobiDB-lite"/>
    </source>
</evidence>
<dbReference type="Proteomes" id="UP001066276">
    <property type="component" value="Chromosome 6"/>
</dbReference>
<reference evidence="2" key="1">
    <citation type="journal article" date="2022" name="bioRxiv">
        <title>Sequencing and chromosome-scale assembly of the giantPleurodeles waltlgenome.</title>
        <authorList>
            <person name="Brown T."/>
            <person name="Elewa A."/>
            <person name="Iarovenko S."/>
            <person name="Subramanian E."/>
            <person name="Araus A.J."/>
            <person name="Petzold A."/>
            <person name="Susuki M."/>
            <person name="Suzuki K.-i.T."/>
            <person name="Hayashi T."/>
            <person name="Toyoda A."/>
            <person name="Oliveira C."/>
            <person name="Osipova E."/>
            <person name="Leigh N.D."/>
            <person name="Simon A."/>
            <person name="Yun M.H."/>
        </authorList>
    </citation>
    <scope>NUCLEOTIDE SEQUENCE</scope>
    <source>
        <strain evidence="2">20211129_DDA</strain>
        <tissue evidence="2">Liver</tissue>
    </source>
</reference>
<name>A0AAV7Q6T6_PLEWA</name>